<dbReference type="SUPFAM" id="SSF52129">
    <property type="entry name" value="Caspase-like"/>
    <property type="match status" value="1"/>
</dbReference>
<accession>A0A5M3XAY2</accession>
<sequence length="1735" mass="185985">MSQDLGRRFFLGFGTGRYLHLEEADQLHRVSSDLAAMRDRFESIGYQAVLPGLGEYASAAQVRQTLSHWSDDVGLNANDVVVVYFAGHGVAEPYDRHHLMCWDTRPDDLVATGLPTEDLVRVLCRRASGLRHLLVILDCCMAGAGNADSMMTALQSLARQHTAADSSGLWFLASARRKDEAMDGAFVTAFEIALASAAERTGQRQRYLDLTELVKAINDVFAAEQLGQRAELASGLVSGLAPFLPNENYHEGLPALGTDLEIQLRVAARDILEHFGPRSRGVEFESEQGLYFSGRTRVLTELVAWMTARDADGGGRVVTGNPGCGKSAVLGRIVALSDPVYRARLDVSDIDLAVVVPESLVTVAVHARHKRLEEIVARIAPAAGVETDSPATLLQEFSRRDRNAPPIVIVVDALDEAGSGTLVDSGGRGEPRRIAREFLRPLSEIHGVRLLIGTRRELVPSLGTAPTVLDLDSPEFRDDHDVAGYVRRVLQASDEPDVLTPYRTRPDLARQVGEGVARRAAGVFLVARMTARSLRRQTLAVDVTKPGWMEQLPSEIGEAFDDFLARFEADEAKVRRMLVPLAFAEGQGLPRGQIWTLLATRLSGFECSEADVAETLTAASAYVAEVVDGGRSVYRLYHQSLAEHLRVSTGRQREIQAMIVEGLVEAIPIVAGRRDWFAAHPYIRGHLPTHAAAAELLDGLIADPSFLLACDRLAMLRAIPTLQGDQRAQAIRSAYEQIAHQLTGDRPLEMRAAELQLSARRCGADELADRVGALRLALPVSARWAWWSATGAHRQLRGHTSAVLCVAIGDLDDRAIAVTGSDDGTARIWDIVTQQQIGKPLGGHRSVQAIAVGELADYTVALTGDIDGTVRVWDLSAATEVGPALRGHTNSVVAVEMAKIGDRYVAVTGSDDGTTRLWDLETRQQIGSPLIAHRGTVKAVALGMLDGHPIAVTGGTDRRVQVWDLSDMARPVAEELSGHSGAVNAVAIGVLDERVVAVSGDGLGQVNVWDLTSRQQLGEPIAAHVDWRFGGVNTIAFGEVNGIPIVLTCGNTNARLWELRSRRQQGQGLSGHSGYLKGAVLDVRNHRPIAVTAGDDGSARIWDLTADRPSSGHIGVVCSSSVGLLDGRPVVITGSRDWTARLWDLQERQELGRPLEGHSDSVVVVAVGEMDGRMVAATGETDGTVRVWNTPTGTPHGEPLRGHTNTITALALTRLGEVNIVISGSNDGTVRLWDIDTGRLIGLPLEGHLGGVEHIVVADRDRGRLRILVASSHSCAYLWKIADTGAAPEQLAALIPEDWPPRYSLIGVGFARGSALALKVRHDGAIVACELISGAEIGTALLDYEGAFVARLYEHNGRVIVAAEDSNTAMFWDLDTGVSYGSPFRAGPASIQSLSLGTSLDRPVAVITTSYTERVWDILTSSPVGEPLSTRNLPVMSLDVGSVGERQVVVSLDGERALRTYDADTGEQVAPHLLTDLGLSVALVSGEQAQLAILPSGTNINVWDLSSRERVGVFTSHLASANTLWTGQANNQSVVITGDTDGAIYAWSPITLAPLAPMITGHRGAVQALTVNQNAGYCRIVSGGADGTIRIWDFPTGRPEGNPLTGHDYPVVTLAAEKVLGVDVVVSGDVNGVVLLWNLSTGERLDFPFSRHAGSIRSISCAQISGVPVATVADSLGLLRAWNLADQSLLAEADIGASVMEMVMTADGRIFVATQMGVLALDLDVTTVKNIKGDL</sequence>
<feature type="repeat" description="WD" evidence="3">
    <location>
        <begin position="1069"/>
        <end position="1112"/>
    </location>
</feature>
<dbReference type="PROSITE" id="PS00678">
    <property type="entry name" value="WD_REPEATS_1"/>
    <property type="match status" value="7"/>
</dbReference>
<evidence type="ECO:0000259" key="5">
    <source>
        <dbReference type="Pfam" id="PF13191"/>
    </source>
</evidence>
<dbReference type="PRINTS" id="PR00320">
    <property type="entry name" value="GPROTEINBRPT"/>
</dbReference>
<evidence type="ECO:0000259" key="4">
    <source>
        <dbReference type="Pfam" id="PF00656"/>
    </source>
</evidence>
<name>A0A5M3XAY2_9ACTN</name>
<dbReference type="PROSITE" id="PS50082">
    <property type="entry name" value="WD_REPEATS_2"/>
    <property type="match status" value="10"/>
</dbReference>
<keyword evidence="1 3" id="KW-0853">WD repeat</keyword>
<feature type="repeat" description="WD" evidence="3">
    <location>
        <begin position="1200"/>
        <end position="1243"/>
    </location>
</feature>
<proteinExistence type="predicted"/>
<dbReference type="RefSeq" id="WP_155343464.1">
    <property type="nucleotide sequence ID" value="NZ_BAAAHM010000010.1"/>
</dbReference>
<dbReference type="InterPro" id="IPR053299">
    <property type="entry name" value="ASTRA_WD_repeat"/>
</dbReference>
<feature type="repeat" description="WD" evidence="3">
    <location>
        <begin position="1131"/>
        <end position="1153"/>
    </location>
</feature>
<evidence type="ECO:0000313" key="7">
    <source>
        <dbReference type="Proteomes" id="UP000377595"/>
    </source>
</evidence>
<organism evidence="6 7">
    <name type="scientific">Acrocarpospora pleiomorpha</name>
    <dbReference type="NCBI Taxonomy" id="90975"/>
    <lineage>
        <taxon>Bacteria</taxon>
        <taxon>Bacillati</taxon>
        <taxon>Actinomycetota</taxon>
        <taxon>Actinomycetes</taxon>
        <taxon>Streptosporangiales</taxon>
        <taxon>Streptosporangiaceae</taxon>
        <taxon>Acrocarpospora</taxon>
    </lineage>
</organism>
<dbReference type="CDD" id="cd00200">
    <property type="entry name" value="WD40"/>
    <property type="match status" value="1"/>
</dbReference>
<dbReference type="PANTHER" id="PTHR44156">
    <property type="entry name" value="SUPERNUMERARY LIMBS, ISOFORM B-RELATED"/>
    <property type="match status" value="1"/>
</dbReference>
<dbReference type="GO" id="GO:0004197">
    <property type="term" value="F:cysteine-type endopeptidase activity"/>
    <property type="evidence" value="ECO:0007669"/>
    <property type="project" value="InterPro"/>
</dbReference>
<dbReference type="InterPro" id="IPR001680">
    <property type="entry name" value="WD40_rpt"/>
</dbReference>
<feature type="repeat" description="WD" evidence="3">
    <location>
        <begin position="1604"/>
        <end position="1647"/>
    </location>
</feature>
<dbReference type="SUPFAM" id="SSF50978">
    <property type="entry name" value="WD40 repeat-like"/>
    <property type="match status" value="3"/>
</dbReference>
<feature type="repeat" description="WD" evidence="3">
    <location>
        <begin position="1559"/>
        <end position="1602"/>
    </location>
</feature>
<reference evidence="6 7" key="1">
    <citation type="submission" date="2019-10" db="EMBL/GenBank/DDBJ databases">
        <title>Whole genome shotgun sequence of Acrocarpospora pleiomorpha NBRC 16267.</title>
        <authorList>
            <person name="Ichikawa N."/>
            <person name="Kimura A."/>
            <person name="Kitahashi Y."/>
            <person name="Komaki H."/>
            <person name="Oguchi A."/>
        </authorList>
    </citation>
    <scope>NUCLEOTIDE SEQUENCE [LARGE SCALE GENOMIC DNA]</scope>
    <source>
        <strain evidence="6 7">NBRC 16267</strain>
    </source>
</reference>
<evidence type="ECO:0000256" key="2">
    <source>
        <dbReference type="ARBA" id="ARBA00022737"/>
    </source>
</evidence>
<feature type="domain" description="Orc1-like AAA ATPase" evidence="5">
    <location>
        <begin position="292"/>
        <end position="421"/>
    </location>
</feature>
<feature type="repeat" description="WD" evidence="3">
    <location>
        <begin position="885"/>
        <end position="928"/>
    </location>
</feature>
<dbReference type="InterPro" id="IPR041664">
    <property type="entry name" value="AAA_16"/>
</dbReference>
<dbReference type="InterPro" id="IPR019775">
    <property type="entry name" value="WD40_repeat_CS"/>
</dbReference>
<dbReference type="GO" id="GO:0006508">
    <property type="term" value="P:proteolysis"/>
    <property type="evidence" value="ECO:0007669"/>
    <property type="project" value="InterPro"/>
</dbReference>
<evidence type="ECO:0000313" key="6">
    <source>
        <dbReference type="EMBL" id="GES18314.1"/>
    </source>
</evidence>
<dbReference type="OrthoDB" id="218695at2"/>
<dbReference type="EMBL" id="BLAF01000007">
    <property type="protein sequence ID" value="GES18314.1"/>
    <property type="molecule type" value="Genomic_DNA"/>
</dbReference>
<dbReference type="Gene3D" id="3.40.50.1460">
    <property type="match status" value="1"/>
</dbReference>
<protein>
    <submittedName>
        <fullName evidence="6">Uncharacterized protein</fullName>
    </submittedName>
</protein>
<keyword evidence="7" id="KW-1185">Reference proteome</keyword>
<feature type="repeat" description="WD" evidence="3">
    <location>
        <begin position="862"/>
        <end position="883"/>
    </location>
</feature>
<dbReference type="SMART" id="SM00320">
    <property type="entry name" value="WD40"/>
    <property type="match status" value="12"/>
</dbReference>
<feature type="repeat" description="WD" evidence="3">
    <location>
        <begin position="1155"/>
        <end position="1198"/>
    </location>
</feature>
<feature type="repeat" description="WD" evidence="3">
    <location>
        <begin position="796"/>
        <end position="839"/>
    </location>
</feature>
<comment type="caution">
    <text evidence="6">The sequence shown here is derived from an EMBL/GenBank/DDBJ whole genome shotgun (WGS) entry which is preliminary data.</text>
</comment>
<dbReference type="Pfam" id="PF00400">
    <property type="entry name" value="WD40"/>
    <property type="match status" value="7"/>
</dbReference>
<dbReference type="Proteomes" id="UP000377595">
    <property type="component" value="Unassembled WGS sequence"/>
</dbReference>
<dbReference type="InterPro" id="IPR029030">
    <property type="entry name" value="Caspase-like_dom_sf"/>
</dbReference>
<feature type="domain" description="Peptidase C14 caspase" evidence="4">
    <location>
        <begin position="24"/>
        <end position="228"/>
    </location>
</feature>
<dbReference type="Gene3D" id="2.130.10.10">
    <property type="entry name" value="YVTN repeat-like/Quinoprotein amine dehydrogenase"/>
    <property type="match status" value="5"/>
</dbReference>
<evidence type="ECO:0000256" key="3">
    <source>
        <dbReference type="PROSITE-ProRule" id="PRU00221"/>
    </source>
</evidence>
<keyword evidence="2" id="KW-0677">Repeat</keyword>
<gene>
    <name evidence="6" type="ORF">Aple_012090</name>
</gene>
<feature type="repeat" description="WD" evidence="3">
    <location>
        <begin position="930"/>
        <end position="973"/>
    </location>
</feature>
<dbReference type="Pfam" id="PF13191">
    <property type="entry name" value="AAA_16"/>
    <property type="match status" value="1"/>
</dbReference>
<dbReference type="InterPro" id="IPR036322">
    <property type="entry name" value="WD40_repeat_dom_sf"/>
</dbReference>
<evidence type="ECO:0000256" key="1">
    <source>
        <dbReference type="ARBA" id="ARBA00022574"/>
    </source>
</evidence>
<dbReference type="InterPro" id="IPR020472">
    <property type="entry name" value="WD40_PAC1"/>
</dbReference>
<dbReference type="InterPro" id="IPR011600">
    <property type="entry name" value="Pept_C14_caspase"/>
</dbReference>
<dbReference type="PROSITE" id="PS50294">
    <property type="entry name" value="WD_REPEATS_REGION"/>
    <property type="match status" value="5"/>
</dbReference>
<dbReference type="Pfam" id="PF00656">
    <property type="entry name" value="Peptidase_C14"/>
    <property type="match status" value="1"/>
</dbReference>
<dbReference type="InterPro" id="IPR015943">
    <property type="entry name" value="WD40/YVTN_repeat-like_dom_sf"/>
</dbReference>